<dbReference type="InterPro" id="IPR001757">
    <property type="entry name" value="P_typ_ATPase"/>
</dbReference>
<dbReference type="Pfam" id="PF16209">
    <property type="entry name" value="PhoLip_ATPase_N"/>
    <property type="match status" value="1"/>
</dbReference>
<dbReference type="Gene3D" id="3.40.1110.10">
    <property type="entry name" value="Calcium-transporting ATPase, cytoplasmic domain N"/>
    <property type="match status" value="1"/>
</dbReference>
<dbReference type="SFLD" id="SFLDG00002">
    <property type="entry name" value="C1.7:_P-type_atpase_like"/>
    <property type="match status" value="1"/>
</dbReference>
<dbReference type="InterPro" id="IPR006539">
    <property type="entry name" value="P-type_ATPase_IV"/>
</dbReference>
<feature type="binding site" evidence="14">
    <location>
        <position position="527"/>
    </location>
    <ligand>
        <name>ATP</name>
        <dbReference type="ChEBI" id="CHEBI:30616"/>
    </ligand>
</feature>
<evidence type="ECO:0000256" key="3">
    <source>
        <dbReference type="ARBA" id="ARBA00008109"/>
    </source>
</evidence>
<proteinExistence type="inferred from homology"/>
<dbReference type="GO" id="GO:0016887">
    <property type="term" value="F:ATP hydrolysis activity"/>
    <property type="evidence" value="ECO:0007669"/>
    <property type="project" value="InterPro"/>
</dbReference>
<dbReference type="PRINTS" id="PR00119">
    <property type="entry name" value="CATATPASE"/>
</dbReference>
<evidence type="ECO:0000256" key="2">
    <source>
        <dbReference type="ARBA" id="ARBA00004308"/>
    </source>
</evidence>
<feature type="binding site" evidence="14">
    <location>
        <position position="662"/>
    </location>
    <ligand>
        <name>ATP</name>
        <dbReference type="ChEBI" id="CHEBI:30616"/>
    </ligand>
</feature>
<dbReference type="InterPro" id="IPR023214">
    <property type="entry name" value="HAD_sf"/>
</dbReference>
<keyword evidence="7 14" id="KW-0067">ATP-binding</keyword>
<dbReference type="InterPro" id="IPR036412">
    <property type="entry name" value="HAD-like_sf"/>
</dbReference>
<evidence type="ECO:0000259" key="19">
    <source>
        <dbReference type="Pfam" id="PF00122"/>
    </source>
</evidence>
<feature type="active site" description="4-aspartylphosphate intermediate" evidence="13">
    <location>
        <position position="403"/>
    </location>
</feature>
<feature type="binding site" evidence="14">
    <location>
        <position position="405"/>
    </location>
    <ligand>
        <name>ATP</name>
        <dbReference type="ChEBI" id="CHEBI:30616"/>
    </ligand>
</feature>
<feature type="transmembrane region" description="Helical" evidence="16">
    <location>
        <begin position="917"/>
        <end position="944"/>
    </location>
</feature>
<evidence type="ECO:0000256" key="14">
    <source>
        <dbReference type="PIRSR" id="PIRSR606539-2"/>
    </source>
</evidence>
<protein>
    <recommendedName>
        <fullName evidence="16">Phospholipid-transporting ATPase</fullName>
        <ecNumber evidence="16">7.6.2.1</ecNumber>
    </recommendedName>
</protein>
<keyword evidence="8 15" id="KW-0460">Magnesium</keyword>
<comment type="catalytic activity">
    <reaction evidence="12 16">
        <text>ATP + H2O + phospholipidSide 1 = ADP + phosphate + phospholipidSide 2.</text>
        <dbReference type="EC" id="7.6.2.1"/>
    </reaction>
</comment>
<dbReference type="GO" id="GO:0140326">
    <property type="term" value="F:ATPase-coupled intramembrane lipid transporter activity"/>
    <property type="evidence" value="ECO:0007669"/>
    <property type="project" value="UniProtKB-EC"/>
</dbReference>
<feature type="binding site" evidence="14">
    <location>
        <position position="550"/>
    </location>
    <ligand>
        <name>ATP</name>
        <dbReference type="ChEBI" id="CHEBI:30616"/>
    </ligand>
</feature>
<name>A0AAU9J7Z5_9CILI</name>
<dbReference type="InterPro" id="IPR023299">
    <property type="entry name" value="ATPase_P-typ_cyto_dom_N"/>
</dbReference>
<dbReference type="GO" id="GO:0005524">
    <property type="term" value="F:ATP binding"/>
    <property type="evidence" value="ECO:0007669"/>
    <property type="project" value="UniProtKB-UniRule"/>
</dbReference>
<feature type="transmembrane region" description="Helical" evidence="16">
    <location>
        <begin position="1030"/>
        <end position="1048"/>
    </location>
</feature>
<dbReference type="InterPro" id="IPR032630">
    <property type="entry name" value="P_typ_ATPase_c"/>
</dbReference>
<dbReference type="Gene3D" id="2.70.150.10">
    <property type="entry name" value="Calcium-transporting ATPase, cytoplasmic transduction domain A"/>
    <property type="match status" value="1"/>
</dbReference>
<dbReference type="EMBL" id="CAJZBQ010000028">
    <property type="protein sequence ID" value="CAG9321476.1"/>
    <property type="molecule type" value="Genomic_DNA"/>
</dbReference>
<feature type="domain" description="P-type ATPase N-terminal" evidence="20">
    <location>
        <begin position="36"/>
        <end position="87"/>
    </location>
</feature>
<dbReference type="InterPro" id="IPR008250">
    <property type="entry name" value="ATPase_P-typ_transduc_dom_A_sf"/>
</dbReference>
<dbReference type="PANTHER" id="PTHR24092">
    <property type="entry name" value="PROBABLE PHOSPHOLIPID-TRANSPORTING ATPASE"/>
    <property type="match status" value="1"/>
</dbReference>
<dbReference type="InterPro" id="IPR018303">
    <property type="entry name" value="ATPase_P-typ_P_site"/>
</dbReference>
<dbReference type="GO" id="GO:0000287">
    <property type="term" value="F:magnesium ion binding"/>
    <property type="evidence" value="ECO:0007669"/>
    <property type="project" value="UniProtKB-UniRule"/>
</dbReference>
<feature type="binding site" evidence="15">
    <location>
        <position position="777"/>
    </location>
    <ligand>
        <name>Mg(2+)</name>
        <dbReference type="ChEBI" id="CHEBI:18420"/>
    </ligand>
</feature>
<evidence type="ECO:0000256" key="7">
    <source>
        <dbReference type="ARBA" id="ARBA00022840"/>
    </source>
</evidence>
<feature type="binding site" evidence="14">
    <location>
        <position position="403"/>
    </location>
    <ligand>
        <name>ATP</name>
        <dbReference type="ChEBI" id="CHEBI:30616"/>
    </ligand>
</feature>
<reference evidence="22" key="1">
    <citation type="submission" date="2021-09" db="EMBL/GenBank/DDBJ databases">
        <authorList>
            <consortium name="AG Swart"/>
            <person name="Singh M."/>
            <person name="Singh A."/>
            <person name="Seah K."/>
            <person name="Emmerich C."/>
        </authorList>
    </citation>
    <scope>NUCLEOTIDE SEQUENCE</scope>
    <source>
        <strain evidence="22">ATCC30299</strain>
    </source>
</reference>
<keyword evidence="23" id="KW-1185">Reference proteome</keyword>
<comment type="subcellular location">
    <subcellularLocation>
        <location evidence="2">Endomembrane system</location>
    </subcellularLocation>
    <subcellularLocation>
        <location evidence="1 16">Membrane</location>
        <topology evidence="1 16">Multi-pass membrane protein</topology>
    </subcellularLocation>
</comment>
<feature type="transmembrane region" description="Helical" evidence="16">
    <location>
        <begin position="288"/>
        <end position="310"/>
    </location>
</feature>
<feature type="domain" description="P-type ATPase A" evidence="19">
    <location>
        <begin position="125"/>
        <end position="198"/>
    </location>
</feature>
<dbReference type="Pfam" id="PF16212">
    <property type="entry name" value="PhoLip_ATPase_C"/>
    <property type="match status" value="1"/>
</dbReference>
<keyword evidence="17" id="KW-0175">Coiled coil</keyword>
<dbReference type="SFLD" id="SFLDS00003">
    <property type="entry name" value="Haloacid_Dehalogenase"/>
    <property type="match status" value="1"/>
</dbReference>
<dbReference type="InterPro" id="IPR059000">
    <property type="entry name" value="ATPase_P-type_domA"/>
</dbReference>
<accession>A0AAU9J7Z5</accession>
<dbReference type="NCBIfam" id="TIGR01494">
    <property type="entry name" value="ATPase_P-type"/>
    <property type="match status" value="2"/>
</dbReference>
<dbReference type="AlphaFoldDB" id="A0AAU9J7Z5"/>
<feature type="binding site" evidence="15">
    <location>
        <position position="781"/>
    </location>
    <ligand>
        <name>Mg(2+)</name>
        <dbReference type="ChEBI" id="CHEBI:18420"/>
    </ligand>
</feature>
<dbReference type="SUPFAM" id="SSF81653">
    <property type="entry name" value="Calcium ATPase, transduction domain A"/>
    <property type="match status" value="1"/>
</dbReference>
<sequence length="1137" mass="129040">MNDPLLEERDNQRLQRRTSAIVTTQRVFKVPVPEPNHYKPNKISTCKYNCITFLPKNLWEQFKKLANIYFIIVAILQSIPQISISGGVPNILMPLTLVLSVSAVKDLLEDLKRRRSDKEENMRYTLKRHEGEWVSVRWQNIKVGDIVKVNKDEFFPADILLLSSSDVKGICYIETKNLDGETNLKHKLAHKESHEMFQNPANYDAFQSQLRCEDPNPAIYVFNGLIQIGNSTVPVGNEQFLLRGSSLKNTEWITGLVVYTGHESKIMLNSSKSRKKFSSLELQMNRQIVFIFLMQLALCSGCAAYYAIWFKENKDQTYMYLDLDYQNNDPLVAFVIQFFTWMLIFTNFVPISLIVTLEMVKYLQAVFIAWDLKLYYEPNDISAGVQSSNLNEELGQISYVFSDKTGTLTCNIMEFRKISINGISYGTEDRFTGPGKIPHVDFVDSRFDPREEHAIDVMILLATCHTIITEEKEGKIIYKASSPDELALVNCAKFFGYEFIGRDSNLNAMVRIQEDIIKIQILNVLEFTSDRKRMSVVVRLPNGKIKIFCKGADTILKPKLVNSDVIDKTWQNLEDYANEGLRTLVLASRDLTESEYQEWNAKFVEAMQDILNREQRIGEVGELIETNLSLLGATAIEDKLQDKVPETIQKLRNAGVKVWVLTGDKMETAINIGFSCNLLTSDMVRIIVQGSHTEDVTAELNQGIKAHQAEPNVKFALVITGESLFKAMRGDNKTLLLKVTDFCNVVLACRVTPQQKADIVKLIKDNKKGAKTLSIGDGANDVNMITAAHVGIGIAGLEGAQAVRASDYSIGQFCYLQRLMFVHGRESYRKNSTLICYNFYKNVLLVMPLFFYGIFSAFSGQPFYNTWLYQLYNMIFTAMPICIYAMFDREIPYEVLESEPKYYKIGLKGELFSTDVFWAWILEAVLQSAIIVGVCVWAICYVSGLKETGLISGMWTASVLVYGMVVLYANIKVILFSYSHFWFSLSVIFISVLCFVLSAAFITEILPMLSWLDNYEGKGSLNKLIVNPNTYISIVVLIYGGFFIQPIIRRFKVLRDLAKSKPLEAVAHATDEESSVSSEESDQVPEALPPDEMETAQQALYQLRRRHTGFAFSGEAGHAPQLTDPSFFFQRNFTQGS</sequence>
<feature type="transmembrane region" description="Helical" evidence="16">
    <location>
        <begin position="950"/>
        <end position="969"/>
    </location>
</feature>
<dbReference type="GO" id="GO:0005886">
    <property type="term" value="C:plasma membrane"/>
    <property type="evidence" value="ECO:0007669"/>
    <property type="project" value="TreeGrafter"/>
</dbReference>
<evidence type="ECO:0000256" key="16">
    <source>
        <dbReference type="RuleBase" id="RU362033"/>
    </source>
</evidence>
<dbReference type="FunFam" id="3.40.50.1000:FF:000190">
    <property type="entry name" value="Phospholipid-transporting ATPase"/>
    <property type="match status" value="1"/>
</dbReference>
<dbReference type="SFLD" id="SFLDF00027">
    <property type="entry name" value="p-type_atpase"/>
    <property type="match status" value="1"/>
</dbReference>
<dbReference type="InterPro" id="IPR023298">
    <property type="entry name" value="ATPase_P-typ_TM_dom_sf"/>
</dbReference>
<dbReference type="InterPro" id="IPR032631">
    <property type="entry name" value="P-type_ATPase_N"/>
</dbReference>
<keyword evidence="9 16" id="KW-1278">Translocase</keyword>
<dbReference type="GO" id="GO:0045332">
    <property type="term" value="P:phospholipid translocation"/>
    <property type="evidence" value="ECO:0007669"/>
    <property type="project" value="TreeGrafter"/>
</dbReference>
<evidence type="ECO:0000256" key="8">
    <source>
        <dbReference type="ARBA" id="ARBA00022842"/>
    </source>
</evidence>
<dbReference type="Proteomes" id="UP001162131">
    <property type="component" value="Unassembled WGS sequence"/>
</dbReference>
<keyword evidence="6 14" id="KW-0547">Nucleotide-binding</keyword>
<evidence type="ECO:0000256" key="13">
    <source>
        <dbReference type="PIRSR" id="PIRSR606539-1"/>
    </source>
</evidence>
<feature type="binding site" evidence="14">
    <location>
        <position position="664"/>
    </location>
    <ligand>
        <name>ATP</name>
        <dbReference type="ChEBI" id="CHEBI:30616"/>
    </ligand>
</feature>
<comment type="caution">
    <text evidence="22">The sequence shown here is derived from an EMBL/GenBank/DDBJ whole genome shotgun (WGS) entry which is preliminary data.</text>
</comment>
<feature type="coiled-coil region" evidence="17">
    <location>
        <begin position="101"/>
        <end position="128"/>
    </location>
</feature>
<comment type="cofactor">
    <cofactor evidence="15">
        <name>Mg(2+)</name>
        <dbReference type="ChEBI" id="CHEBI:18420"/>
    </cofactor>
</comment>
<feature type="binding site" evidence="14">
    <location>
        <position position="663"/>
    </location>
    <ligand>
        <name>ATP</name>
        <dbReference type="ChEBI" id="CHEBI:30616"/>
    </ligand>
</feature>
<evidence type="ECO:0000256" key="18">
    <source>
        <dbReference type="SAM" id="MobiDB-lite"/>
    </source>
</evidence>
<feature type="binding site" evidence="14">
    <location>
        <position position="485"/>
    </location>
    <ligand>
        <name>ATP</name>
        <dbReference type="ChEBI" id="CHEBI:30616"/>
    </ligand>
</feature>
<dbReference type="PROSITE" id="PS00154">
    <property type="entry name" value="ATPASE_E1_E2"/>
    <property type="match status" value="1"/>
</dbReference>
<evidence type="ECO:0000256" key="11">
    <source>
        <dbReference type="ARBA" id="ARBA00023136"/>
    </source>
</evidence>
<evidence type="ECO:0000256" key="9">
    <source>
        <dbReference type="ARBA" id="ARBA00022967"/>
    </source>
</evidence>
<feature type="domain" description="P-type ATPase C-terminal" evidence="21">
    <location>
        <begin position="803"/>
        <end position="1049"/>
    </location>
</feature>
<evidence type="ECO:0000256" key="1">
    <source>
        <dbReference type="ARBA" id="ARBA00004141"/>
    </source>
</evidence>
<evidence type="ECO:0000313" key="22">
    <source>
        <dbReference type="EMBL" id="CAG9321476.1"/>
    </source>
</evidence>
<feature type="binding site" evidence="14">
    <location>
        <position position="582"/>
    </location>
    <ligand>
        <name>ATP</name>
        <dbReference type="ChEBI" id="CHEBI:30616"/>
    </ligand>
</feature>
<feature type="binding site" evidence="14">
    <location>
        <position position="780"/>
    </location>
    <ligand>
        <name>ATP</name>
        <dbReference type="ChEBI" id="CHEBI:30616"/>
    </ligand>
</feature>
<feature type="binding site" evidence="15">
    <location>
        <position position="405"/>
    </location>
    <ligand>
        <name>Mg(2+)</name>
        <dbReference type="ChEBI" id="CHEBI:18420"/>
    </ligand>
</feature>
<evidence type="ECO:0000259" key="21">
    <source>
        <dbReference type="Pfam" id="PF16212"/>
    </source>
</evidence>
<dbReference type="Pfam" id="PF00122">
    <property type="entry name" value="E1-E2_ATPase"/>
    <property type="match status" value="1"/>
</dbReference>
<evidence type="ECO:0000256" key="4">
    <source>
        <dbReference type="ARBA" id="ARBA00022692"/>
    </source>
</evidence>
<dbReference type="Pfam" id="PF13246">
    <property type="entry name" value="Cation_ATPase"/>
    <property type="match status" value="1"/>
</dbReference>
<evidence type="ECO:0000256" key="12">
    <source>
        <dbReference type="ARBA" id="ARBA00034036"/>
    </source>
</evidence>
<keyword evidence="5 15" id="KW-0479">Metal-binding</keyword>
<gene>
    <name evidence="22" type="ORF">BSTOLATCC_MIC28756</name>
</gene>
<feature type="region of interest" description="Disordered" evidence="18">
    <location>
        <begin position="1068"/>
        <end position="1091"/>
    </location>
</feature>
<evidence type="ECO:0000256" key="10">
    <source>
        <dbReference type="ARBA" id="ARBA00022989"/>
    </source>
</evidence>
<feature type="transmembrane region" description="Helical" evidence="16">
    <location>
        <begin position="330"/>
        <end position="355"/>
    </location>
</feature>
<dbReference type="EC" id="7.6.2.1" evidence="16"/>
<feature type="binding site" evidence="14">
    <location>
        <position position="781"/>
    </location>
    <ligand>
        <name>ATP</name>
        <dbReference type="ChEBI" id="CHEBI:30616"/>
    </ligand>
</feature>
<dbReference type="NCBIfam" id="TIGR01652">
    <property type="entry name" value="ATPase-Plipid"/>
    <property type="match status" value="2"/>
</dbReference>
<dbReference type="SUPFAM" id="SSF81665">
    <property type="entry name" value="Calcium ATPase, transmembrane domain M"/>
    <property type="match status" value="1"/>
</dbReference>
<keyword evidence="11 16" id="KW-0472">Membrane</keyword>
<dbReference type="FunFam" id="2.70.150.10:FF:000054">
    <property type="entry name" value="Phospholipid-transporting ATPase"/>
    <property type="match status" value="1"/>
</dbReference>
<feature type="binding site" evidence="15">
    <location>
        <position position="403"/>
    </location>
    <ligand>
        <name>Mg(2+)</name>
        <dbReference type="ChEBI" id="CHEBI:18420"/>
    </ligand>
</feature>
<dbReference type="SUPFAM" id="SSF81660">
    <property type="entry name" value="Metal cation-transporting ATPase, ATP-binding domain N"/>
    <property type="match status" value="1"/>
</dbReference>
<feature type="transmembrane region" description="Helical" evidence="16">
    <location>
        <begin position="867"/>
        <end position="887"/>
    </location>
</feature>
<evidence type="ECO:0000256" key="17">
    <source>
        <dbReference type="SAM" id="Coils"/>
    </source>
</evidence>
<dbReference type="SUPFAM" id="SSF56784">
    <property type="entry name" value="HAD-like"/>
    <property type="match status" value="1"/>
</dbReference>
<feature type="binding site" evidence="14">
    <location>
        <position position="756"/>
    </location>
    <ligand>
        <name>ATP</name>
        <dbReference type="ChEBI" id="CHEBI:30616"/>
    </ligand>
</feature>
<evidence type="ECO:0000259" key="20">
    <source>
        <dbReference type="Pfam" id="PF16209"/>
    </source>
</evidence>
<keyword evidence="4 16" id="KW-0812">Transmembrane</keyword>
<feature type="binding site" evidence="14">
    <location>
        <position position="404"/>
    </location>
    <ligand>
        <name>ATP</name>
        <dbReference type="ChEBI" id="CHEBI:30616"/>
    </ligand>
</feature>
<dbReference type="InterPro" id="IPR044492">
    <property type="entry name" value="P_typ_ATPase_HD_dom"/>
</dbReference>
<feature type="compositionally biased region" description="Acidic residues" evidence="18">
    <location>
        <begin position="1079"/>
        <end position="1091"/>
    </location>
</feature>
<feature type="transmembrane region" description="Helical" evidence="16">
    <location>
        <begin position="834"/>
        <end position="855"/>
    </location>
</feature>
<feature type="binding site" evidence="14">
    <location>
        <position position="750"/>
    </location>
    <ligand>
        <name>ATP</name>
        <dbReference type="ChEBI" id="CHEBI:30616"/>
    </ligand>
</feature>
<feature type="transmembrane region" description="Helical" evidence="16">
    <location>
        <begin position="981"/>
        <end position="1002"/>
    </location>
</feature>
<organism evidence="22 23">
    <name type="scientific">Blepharisma stoltei</name>
    <dbReference type="NCBI Taxonomy" id="1481888"/>
    <lineage>
        <taxon>Eukaryota</taxon>
        <taxon>Sar</taxon>
        <taxon>Alveolata</taxon>
        <taxon>Ciliophora</taxon>
        <taxon>Postciliodesmatophora</taxon>
        <taxon>Heterotrichea</taxon>
        <taxon>Heterotrichida</taxon>
        <taxon>Blepharismidae</taxon>
        <taxon>Blepharisma</taxon>
    </lineage>
</organism>
<evidence type="ECO:0000256" key="15">
    <source>
        <dbReference type="PIRSR" id="PIRSR606539-3"/>
    </source>
</evidence>
<dbReference type="PANTHER" id="PTHR24092:SF150">
    <property type="entry name" value="PHOSPHOLIPID-TRANSPORTING ATPASE"/>
    <property type="match status" value="1"/>
</dbReference>
<evidence type="ECO:0000256" key="6">
    <source>
        <dbReference type="ARBA" id="ARBA00022741"/>
    </source>
</evidence>
<evidence type="ECO:0000256" key="5">
    <source>
        <dbReference type="ARBA" id="ARBA00022723"/>
    </source>
</evidence>
<dbReference type="Gene3D" id="3.40.50.1000">
    <property type="entry name" value="HAD superfamily/HAD-like"/>
    <property type="match status" value="1"/>
</dbReference>
<keyword evidence="10 16" id="KW-1133">Transmembrane helix</keyword>
<evidence type="ECO:0000313" key="23">
    <source>
        <dbReference type="Proteomes" id="UP001162131"/>
    </source>
</evidence>
<comment type="similarity">
    <text evidence="3 16">Belongs to the cation transport ATPase (P-type) (TC 3.A.3) family. Type IV subfamily.</text>
</comment>